<gene>
    <name evidence="1" type="ORF">SDC9_156179</name>
</gene>
<name>A0A645F3Q2_9ZZZZ</name>
<sequence>MFPSVNNRLPLTVEYDGFAALQGRNSLFATGNQIGRIEDGNQNAHRVAGIWSIALHAPNLPHDDQMAAPVPHDLIDQFANTHLSNRTSQLRIEENLTQPLSGTGADYLQAGRINRVQLDVAVRIGALQTVEQPVESCLNVRGALGKLLTKPGILRQHHHVTASLRQLAAETPLCMVS</sequence>
<protein>
    <submittedName>
        <fullName evidence="1">Uncharacterized protein</fullName>
    </submittedName>
</protein>
<organism evidence="1">
    <name type="scientific">bioreactor metagenome</name>
    <dbReference type="NCBI Taxonomy" id="1076179"/>
    <lineage>
        <taxon>unclassified sequences</taxon>
        <taxon>metagenomes</taxon>
        <taxon>ecological metagenomes</taxon>
    </lineage>
</organism>
<dbReference type="EMBL" id="VSSQ01054983">
    <property type="protein sequence ID" value="MPN08891.1"/>
    <property type="molecule type" value="Genomic_DNA"/>
</dbReference>
<dbReference type="AlphaFoldDB" id="A0A645F3Q2"/>
<evidence type="ECO:0000313" key="1">
    <source>
        <dbReference type="EMBL" id="MPN08891.1"/>
    </source>
</evidence>
<comment type="caution">
    <text evidence="1">The sequence shown here is derived from an EMBL/GenBank/DDBJ whole genome shotgun (WGS) entry which is preliminary data.</text>
</comment>
<reference evidence="1" key="1">
    <citation type="submission" date="2019-08" db="EMBL/GenBank/DDBJ databases">
        <authorList>
            <person name="Kucharzyk K."/>
            <person name="Murdoch R.W."/>
            <person name="Higgins S."/>
            <person name="Loffler F."/>
        </authorList>
    </citation>
    <scope>NUCLEOTIDE SEQUENCE</scope>
</reference>
<proteinExistence type="predicted"/>
<accession>A0A645F3Q2</accession>